<evidence type="ECO:0000313" key="3">
    <source>
        <dbReference type="EMBL" id="VEG50847.1"/>
    </source>
</evidence>
<keyword evidence="4" id="KW-1185">Reference proteome</keyword>
<dbReference type="AlphaFoldDB" id="A0A448IEZ5"/>
<dbReference type="Gene3D" id="3.20.20.100">
    <property type="entry name" value="NADP-dependent oxidoreductase domain"/>
    <property type="match status" value="1"/>
</dbReference>
<evidence type="ECO:0000259" key="2">
    <source>
        <dbReference type="Pfam" id="PF00248"/>
    </source>
</evidence>
<sequence>MSAINLGCTFFDTAEVYGDGDNERLVGRALAPIRDQVVIATKLRIDEEMTRAQLGKYVRTHLDASLVRLGIDHVDLYYQHRLVDSIPVEDVAAIMGELISEGKIGGWGQSQVSAEQLRRAHAVTPLTAIQSEYSIMERMFEKMSSPPARNSVSVSSRSARLPAAFCPARSARTTPTPVTMSGASSPVSIKITSVPTGRCWIY</sequence>
<organism evidence="3 4">
    <name type="scientific">Mycolicibacterium chitae</name>
    <name type="common">Mycobacterium chitae</name>
    <dbReference type="NCBI Taxonomy" id="1792"/>
    <lineage>
        <taxon>Bacteria</taxon>
        <taxon>Bacillati</taxon>
        <taxon>Actinomycetota</taxon>
        <taxon>Actinomycetes</taxon>
        <taxon>Mycobacteriales</taxon>
        <taxon>Mycobacteriaceae</taxon>
        <taxon>Mycolicibacterium</taxon>
    </lineage>
</organism>
<dbReference type="InterPro" id="IPR036812">
    <property type="entry name" value="NAD(P)_OxRdtase_dom_sf"/>
</dbReference>
<gene>
    <name evidence="3" type="primary">yhdN</name>
    <name evidence="3" type="ORF">NCTC10485_05167</name>
</gene>
<dbReference type="InterPro" id="IPR023210">
    <property type="entry name" value="NADP_OxRdtase_dom"/>
</dbReference>
<dbReference type="Proteomes" id="UP000282551">
    <property type="component" value="Chromosome"/>
</dbReference>
<keyword evidence="1 3" id="KW-0560">Oxidoreductase</keyword>
<dbReference type="Pfam" id="PF00248">
    <property type="entry name" value="Aldo_ket_red"/>
    <property type="match status" value="1"/>
</dbReference>
<accession>A0A448IEZ5</accession>
<evidence type="ECO:0000256" key="1">
    <source>
        <dbReference type="ARBA" id="ARBA00023002"/>
    </source>
</evidence>
<dbReference type="GO" id="GO:0016491">
    <property type="term" value="F:oxidoreductase activity"/>
    <property type="evidence" value="ECO:0007669"/>
    <property type="project" value="UniProtKB-KW"/>
</dbReference>
<dbReference type="EC" id="1.1.1.-" evidence="3"/>
<dbReference type="InterPro" id="IPR050791">
    <property type="entry name" value="Aldo-Keto_reductase"/>
</dbReference>
<dbReference type="EMBL" id="LR134355">
    <property type="protein sequence ID" value="VEG50847.1"/>
    <property type="molecule type" value="Genomic_DNA"/>
</dbReference>
<dbReference type="PANTHER" id="PTHR43625:SF77">
    <property type="entry name" value="ALDO-KETO REDUCTASE"/>
    <property type="match status" value="1"/>
</dbReference>
<name>A0A448IEZ5_MYCCI</name>
<proteinExistence type="predicted"/>
<dbReference type="GO" id="GO:0005737">
    <property type="term" value="C:cytoplasm"/>
    <property type="evidence" value="ECO:0007669"/>
    <property type="project" value="TreeGrafter"/>
</dbReference>
<reference evidence="3 4" key="1">
    <citation type="submission" date="2018-12" db="EMBL/GenBank/DDBJ databases">
        <authorList>
            <consortium name="Pathogen Informatics"/>
        </authorList>
    </citation>
    <scope>NUCLEOTIDE SEQUENCE [LARGE SCALE GENOMIC DNA]</scope>
    <source>
        <strain evidence="3 4">NCTC10485</strain>
    </source>
</reference>
<dbReference type="PANTHER" id="PTHR43625">
    <property type="entry name" value="AFLATOXIN B1 ALDEHYDE REDUCTASE"/>
    <property type="match status" value="1"/>
</dbReference>
<dbReference type="SUPFAM" id="SSF51430">
    <property type="entry name" value="NAD(P)-linked oxidoreductase"/>
    <property type="match status" value="1"/>
</dbReference>
<evidence type="ECO:0000313" key="4">
    <source>
        <dbReference type="Proteomes" id="UP000282551"/>
    </source>
</evidence>
<protein>
    <submittedName>
        <fullName evidence="3">Putative oxidoreductase, aryl-alcohol dehydrogenase like protein</fullName>
        <ecNumber evidence="3">1.1.1.-</ecNumber>
    </submittedName>
</protein>
<feature type="domain" description="NADP-dependent oxidoreductase" evidence="2">
    <location>
        <begin position="3"/>
        <end position="142"/>
    </location>
</feature>